<evidence type="ECO:0000256" key="10">
    <source>
        <dbReference type="ARBA" id="ARBA00023136"/>
    </source>
</evidence>
<comment type="domain">
    <text evidence="12">The histidine box domains are involved in binding the catalytic metal ions.</text>
</comment>
<dbReference type="PRINTS" id="PR00075">
    <property type="entry name" value="FACDDSATRASE"/>
</dbReference>
<keyword evidence="4 12" id="KW-0812">Transmembrane</keyword>
<dbReference type="GO" id="GO:0005789">
    <property type="term" value="C:endoplasmic reticulum membrane"/>
    <property type="evidence" value="ECO:0007669"/>
    <property type="project" value="TreeGrafter"/>
</dbReference>
<keyword evidence="7 12" id="KW-0560">Oxidoreductase</keyword>
<evidence type="ECO:0000256" key="7">
    <source>
        <dbReference type="ARBA" id="ARBA00023002"/>
    </source>
</evidence>
<dbReference type="PANTHER" id="PTHR11351">
    <property type="entry name" value="ACYL-COA DESATURASE"/>
    <property type="match status" value="1"/>
</dbReference>
<accession>A0AAN9TLP5</accession>
<keyword evidence="3 12" id="KW-0444">Lipid biosynthesis</keyword>
<evidence type="ECO:0000256" key="6">
    <source>
        <dbReference type="ARBA" id="ARBA00022989"/>
    </source>
</evidence>
<feature type="transmembrane region" description="Helical" evidence="14">
    <location>
        <begin position="50"/>
        <end position="68"/>
    </location>
</feature>
<reference evidence="16 17" key="1">
    <citation type="submission" date="2024-03" db="EMBL/GenBank/DDBJ databases">
        <title>Adaptation during the transition from Ophiocordyceps entomopathogen to insect associate is accompanied by gene loss and intensified selection.</title>
        <authorList>
            <person name="Ward C.M."/>
            <person name="Onetto C.A."/>
            <person name="Borneman A.R."/>
        </authorList>
    </citation>
    <scope>NUCLEOTIDE SEQUENCE [LARGE SCALE GENOMIC DNA]</scope>
    <source>
        <strain evidence="16">AWRI1</strain>
        <tissue evidence="16">Single Adult Female</tissue>
    </source>
</reference>
<dbReference type="Pfam" id="PF00487">
    <property type="entry name" value="FA_desaturase"/>
    <property type="match status" value="1"/>
</dbReference>
<evidence type="ECO:0000256" key="1">
    <source>
        <dbReference type="ARBA" id="ARBA00004141"/>
    </source>
</evidence>
<evidence type="ECO:0000256" key="3">
    <source>
        <dbReference type="ARBA" id="ARBA00022516"/>
    </source>
</evidence>
<dbReference type="InterPro" id="IPR005804">
    <property type="entry name" value="FA_desaturase_dom"/>
</dbReference>
<gene>
    <name evidence="16" type="ORF">V9T40_013362</name>
</gene>
<keyword evidence="6 14" id="KW-1133">Transmembrane helix</keyword>
<comment type="subcellular location">
    <subcellularLocation>
        <location evidence="1">Membrane</location>
        <topology evidence="1">Multi-pass membrane protein</topology>
    </subcellularLocation>
</comment>
<evidence type="ECO:0000256" key="14">
    <source>
        <dbReference type="SAM" id="Phobius"/>
    </source>
</evidence>
<evidence type="ECO:0000256" key="11">
    <source>
        <dbReference type="ARBA" id="ARBA00023160"/>
    </source>
</evidence>
<name>A0AAN9TLP5_9HEMI</name>
<dbReference type="Proteomes" id="UP001367676">
    <property type="component" value="Unassembled WGS sequence"/>
</dbReference>
<dbReference type="GO" id="GO:0006636">
    <property type="term" value="P:unsaturated fatty acid biosynthetic process"/>
    <property type="evidence" value="ECO:0007669"/>
    <property type="project" value="TreeGrafter"/>
</dbReference>
<evidence type="ECO:0000256" key="5">
    <source>
        <dbReference type="ARBA" id="ARBA00022832"/>
    </source>
</evidence>
<feature type="domain" description="Fatty acid desaturase" evidence="15">
    <location>
        <begin position="51"/>
        <end position="251"/>
    </location>
</feature>
<dbReference type="AlphaFoldDB" id="A0AAN9TLP5"/>
<evidence type="ECO:0000313" key="16">
    <source>
        <dbReference type="EMBL" id="KAK7595537.1"/>
    </source>
</evidence>
<dbReference type="PANTHER" id="PTHR11351:SF31">
    <property type="entry name" value="DESATURASE 1, ISOFORM A-RELATED"/>
    <property type="match status" value="1"/>
</dbReference>
<organism evidence="16 17">
    <name type="scientific">Parthenolecanium corni</name>
    <dbReference type="NCBI Taxonomy" id="536013"/>
    <lineage>
        <taxon>Eukaryota</taxon>
        <taxon>Metazoa</taxon>
        <taxon>Ecdysozoa</taxon>
        <taxon>Arthropoda</taxon>
        <taxon>Hexapoda</taxon>
        <taxon>Insecta</taxon>
        <taxon>Pterygota</taxon>
        <taxon>Neoptera</taxon>
        <taxon>Paraneoptera</taxon>
        <taxon>Hemiptera</taxon>
        <taxon>Sternorrhyncha</taxon>
        <taxon>Coccoidea</taxon>
        <taxon>Coccidae</taxon>
        <taxon>Parthenolecanium</taxon>
    </lineage>
</organism>
<keyword evidence="11 12" id="KW-0275">Fatty acid biosynthesis</keyword>
<dbReference type="EMBL" id="JBBCAQ010000018">
    <property type="protein sequence ID" value="KAK7595537.1"/>
    <property type="molecule type" value="Genomic_DNA"/>
</dbReference>
<keyword evidence="5" id="KW-0276">Fatty acid metabolism</keyword>
<keyword evidence="17" id="KW-1185">Reference proteome</keyword>
<evidence type="ECO:0000256" key="13">
    <source>
        <dbReference type="SAM" id="MobiDB-lite"/>
    </source>
</evidence>
<feature type="transmembrane region" description="Helical" evidence="14">
    <location>
        <begin position="80"/>
        <end position="99"/>
    </location>
</feature>
<comment type="similarity">
    <text evidence="2 12">Belongs to the fatty acid desaturase type 1 family.</text>
</comment>
<feature type="region of interest" description="Disordered" evidence="13">
    <location>
        <begin position="328"/>
        <end position="353"/>
    </location>
</feature>
<proteinExistence type="inferred from homology"/>
<dbReference type="GO" id="GO:0004768">
    <property type="term" value="F:stearoyl-CoA 9-desaturase activity"/>
    <property type="evidence" value="ECO:0007669"/>
    <property type="project" value="TreeGrafter"/>
</dbReference>
<evidence type="ECO:0000256" key="9">
    <source>
        <dbReference type="ARBA" id="ARBA00023098"/>
    </source>
</evidence>
<keyword evidence="10 14" id="KW-0472">Membrane</keyword>
<evidence type="ECO:0000259" key="15">
    <source>
        <dbReference type="Pfam" id="PF00487"/>
    </source>
</evidence>
<evidence type="ECO:0000256" key="2">
    <source>
        <dbReference type="ARBA" id="ARBA00009295"/>
    </source>
</evidence>
<keyword evidence="8" id="KW-0408">Iron</keyword>
<dbReference type="CDD" id="cd03505">
    <property type="entry name" value="Delta9-FADS-like"/>
    <property type="match status" value="1"/>
</dbReference>
<comment type="cofactor">
    <cofactor evidence="12">
        <name>Fe(2+)</name>
        <dbReference type="ChEBI" id="CHEBI:29033"/>
    </cofactor>
</comment>
<comment type="caution">
    <text evidence="16">The sequence shown here is derived from an EMBL/GenBank/DDBJ whole genome shotgun (WGS) entry which is preliminary data.</text>
</comment>
<dbReference type="GO" id="GO:0005506">
    <property type="term" value="F:iron ion binding"/>
    <property type="evidence" value="ECO:0007669"/>
    <property type="project" value="TreeGrafter"/>
</dbReference>
<evidence type="ECO:0000313" key="17">
    <source>
        <dbReference type="Proteomes" id="UP001367676"/>
    </source>
</evidence>
<dbReference type="InterPro" id="IPR015876">
    <property type="entry name" value="Acyl-CoA_DS"/>
</dbReference>
<evidence type="ECO:0000256" key="4">
    <source>
        <dbReference type="ARBA" id="ARBA00022692"/>
    </source>
</evidence>
<keyword evidence="9" id="KW-0443">Lipid metabolism</keyword>
<feature type="transmembrane region" description="Helical" evidence="14">
    <location>
        <begin position="160"/>
        <end position="183"/>
    </location>
</feature>
<evidence type="ECO:0000256" key="12">
    <source>
        <dbReference type="RuleBase" id="RU000581"/>
    </source>
</evidence>
<evidence type="ECO:0000256" key="8">
    <source>
        <dbReference type="ARBA" id="ARBA00023004"/>
    </source>
</evidence>
<sequence>MHKFLFVVLVGRDDADLVITTKVPAIIFLTVITHKCHHVPLREGNQFKPLVLIVLAGTGILCGAHRLWSHNSYKATWPLRLFLMLCQTLSTQFSVYSWVRDHRLHHKFSDTEIDPHNSNRGFFFSHIGWFMTGRAQEAKKELRKIWMEDIRRDKIVMFQYYLYIPMVFIFSFIGPSFIPWYFWNENLLLSHLAVTHLRNVVVMHLTFTVNSLAHTWGMKPFDRFMKPVDSTLVWFTTLGSEGWHNYHHVFPWDYKASEYWGYKRGLSTNFIELCARLGLAYDLKTTSPDFAMKRRLRTGDLSCHVWGWNDPGLDLVDKDMAVIRHKKDEDQPSVTHSMAKLGELKPVAKLKES</sequence>
<protein>
    <recommendedName>
        <fullName evidence="15">Fatty acid desaturase domain-containing protein</fullName>
    </recommendedName>
</protein>